<keyword evidence="3" id="KW-1185">Reference proteome</keyword>
<keyword evidence="1" id="KW-1133">Transmembrane helix</keyword>
<reference evidence="2 3" key="1">
    <citation type="journal article" date="2019" name="Nat. Ecol. Evol.">
        <title>Megaphylogeny resolves global patterns of mushroom evolution.</title>
        <authorList>
            <person name="Varga T."/>
            <person name="Krizsan K."/>
            <person name="Foldi C."/>
            <person name="Dima B."/>
            <person name="Sanchez-Garcia M."/>
            <person name="Sanchez-Ramirez S."/>
            <person name="Szollosi G.J."/>
            <person name="Szarkandi J.G."/>
            <person name="Papp V."/>
            <person name="Albert L."/>
            <person name="Andreopoulos W."/>
            <person name="Angelini C."/>
            <person name="Antonin V."/>
            <person name="Barry K.W."/>
            <person name="Bougher N.L."/>
            <person name="Buchanan P."/>
            <person name="Buyck B."/>
            <person name="Bense V."/>
            <person name="Catcheside P."/>
            <person name="Chovatia M."/>
            <person name="Cooper J."/>
            <person name="Damon W."/>
            <person name="Desjardin D."/>
            <person name="Finy P."/>
            <person name="Geml J."/>
            <person name="Haridas S."/>
            <person name="Hughes K."/>
            <person name="Justo A."/>
            <person name="Karasinski D."/>
            <person name="Kautmanova I."/>
            <person name="Kiss B."/>
            <person name="Kocsube S."/>
            <person name="Kotiranta H."/>
            <person name="LaButti K.M."/>
            <person name="Lechner B.E."/>
            <person name="Liimatainen K."/>
            <person name="Lipzen A."/>
            <person name="Lukacs Z."/>
            <person name="Mihaltcheva S."/>
            <person name="Morgado L.N."/>
            <person name="Niskanen T."/>
            <person name="Noordeloos M.E."/>
            <person name="Ohm R.A."/>
            <person name="Ortiz-Santana B."/>
            <person name="Ovrebo C."/>
            <person name="Racz N."/>
            <person name="Riley R."/>
            <person name="Savchenko A."/>
            <person name="Shiryaev A."/>
            <person name="Soop K."/>
            <person name="Spirin V."/>
            <person name="Szebenyi C."/>
            <person name="Tomsovsky M."/>
            <person name="Tulloss R.E."/>
            <person name="Uehling J."/>
            <person name="Grigoriev I.V."/>
            <person name="Vagvolgyi C."/>
            <person name="Papp T."/>
            <person name="Martin F.M."/>
            <person name="Miettinen O."/>
            <person name="Hibbett D.S."/>
            <person name="Nagy L.G."/>
        </authorList>
    </citation>
    <scope>NUCLEOTIDE SEQUENCE [LARGE SCALE GENOMIC DNA]</scope>
    <source>
        <strain evidence="2 3">CBS 309.79</strain>
    </source>
</reference>
<accession>A0A5C3QBP6</accession>
<dbReference type="EMBL" id="ML178839">
    <property type="protein sequence ID" value="TFK98479.1"/>
    <property type="molecule type" value="Genomic_DNA"/>
</dbReference>
<name>A0A5C3QBP6_9AGAR</name>
<evidence type="ECO:0000256" key="1">
    <source>
        <dbReference type="SAM" id="Phobius"/>
    </source>
</evidence>
<sequence length="88" mass="9697">MKTRELSTAKSLGRNRRTHCSTMAVLVGFGALYGRTPGVWWIRVMRMSPCAVADIGEAVEGDVFFVGQILRGRRGALSRWKRGSGLTV</sequence>
<gene>
    <name evidence="2" type="ORF">BDV98DRAFT_205135</name>
</gene>
<keyword evidence="1" id="KW-0472">Membrane</keyword>
<protein>
    <submittedName>
        <fullName evidence="2">Uncharacterized protein</fullName>
    </submittedName>
</protein>
<dbReference type="AlphaFoldDB" id="A0A5C3QBP6"/>
<evidence type="ECO:0000313" key="2">
    <source>
        <dbReference type="EMBL" id="TFK98479.1"/>
    </source>
</evidence>
<keyword evidence="1" id="KW-0812">Transmembrane</keyword>
<evidence type="ECO:0000313" key="3">
    <source>
        <dbReference type="Proteomes" id="UP000305067"/>
    </source>
</evidence>
<dbReference type="Proteomes" id="UP000305067">
    <property type="component" value="Unassembled WGS sequence"/>
</dbReference>
<organism evidence="2 3">
    <name type="scientific">Pterulicium gracile</name>
    <dbReference type="NCBI Taxonomy" id="1884261"/>
    <lineage>
        <taxon>Eukaryota</taxon>
        <taxon>Fungi</taxon>
        <taxon>Dikarya</taxon>
        <taxon>Basidiomycota</taxon>
        <taxon>Agaricomycotina</taxon>
        <taxon>Agaricomycetes</taxon>
        <taxon>Agaricomycetidae</taxon>
        <taxon>Agaricales</taxon>
        <taxon>Pleurotineae</taxon>
        <taxon>Pterulaceae</taxon>
        <taxon>Pterulicium</taxon>
    </lineage>
</organism>
<feature type="transmembrane region" description="Helical" evidence="1">
    <location>
        <begin position="21"/>
        <end position="42"/>
    </location>
</feature>
<proteinExistence type="predicted"/>